<feature type="binding site" evidence="6">
    <location>
        <begin position="182"/>
        <end position="187"/>
    </location>
    <ligand>
        <name>NAD(+)</name>
        <dbReference type="ChEBI" id="CHEBI:57540"/>
    </ligand>
</feature>
<keyword evidence="4 6" id="KW-0520">NAD</keyword>
<evidence type="ECO:0000313" key="10">
    <source>
        <dbReference type="Proteomes" id="UP000474718"/>
    </source>
</evidence>
<comment type="caution">
    <text evidence="6">Lacks conserved residue(s) required for the propagation of feature annotation.</text>
</comment>
<dbReference type="Proteomes" id="UP000184089">
    <property type="component" value="Unassembled WGS sequence"/>
</dbReference>
<feature type="binding site" evidence="6">
    <location>
        <position position="171"/>
    </location>
    <ligand>
        <name>NAD(+)</name>
        <dbReference type="ChEBI" id="CHEBI:57540"/>
    </ligand>
</feature>
<comment type="catalytic activity">
    <reaction evidence="5 6">
        <text>NAD(+) + ATP = ADP + NADP(+) + H(+)</text>
        <dbReference type="Rhea" id="RHEA:18629"/>
        <dbReference type="ChEBI" id="CHEBI:15378"/>
        <dbReference type="ChEBI" id="CHEBI:30616"/>
        <dbReference type="ChEBI" id="CHEBI:57540"/>
        <dbReference type="ChEBI" id="CHEBI:58349"/>
        <dbReference type="ChEBI" id="CHEBI:456216"/>
        <dbReference type="EC" id="2.7.1.23"/>
    </reaction>
</comment>
<proteinExistence type="inferred from homology"/>
<evidence type="ECO:0000313" key="8">
    <source>
        <dbReference type="EMBL" id="SHF76274.1"/>
    </source>
</evidence>
<evidence type="ECO:0000256" key="1">
    <source>
        <dbReference type="ARBA" id="ARBA00022679"/>
    </source>
</evidence>
<feature type="binding site" evidence="6">
    <location>
        <begin position="69"/>
        <end position="70"/>
    </location>
    <ligand>
        <name>NAD(+)</name>
        <dbReference type="ChEBI" id="CHEBI:57540"/>
    </ligand>
</feature>
<feature type="active site" description="Proton acceptor" evidence="6">
    <location>
        <position position="69"/>
    </location>
</feature>
<dbReference type="RefSeq" id="WP_021659128.1">
    <property type="nucleotide sequence ID" value="NZ_FQVY01000001.1"/>
</dbReference>
<keyword evidence="6" id="KW-0067">ATP-binding</keyword>
<dbReference type="HAMAP" id="MF_00361">
    <property type="entry name" value="NAD_kinase"/>
    <property type="match status" value="1"/>
</dbReference>
<evidence type="ECO:0000256" key="2">
    <source>
        <dbReference type="ARBA" id="ARBA00022777"/>
    </source>
</evidence>
<dbReference type="InterPro" id="IPR002504">
    <property type="entry name" value="NADK"/>
</dbReference>
<evidence type="ECO:0000256" key="6">
    <source>
        <dbReference type="HAMAP-Rule" id="MF_00361"/>
    </source>
</evidence>
<dbReference type="GO" id="GO:0006741">
    <property type="term" value="P:NADP+ biosynthetic process"/>
    <property type="evidence" value="ECO:0007669"/>
    <property type="project" value="UniProtKB-UniRule"/>
</dbReference>
<comment type="cofactor">
    <cofactor evidence="6">
        <name>a divalent metal cation</name>
        <dbReference type="ChEBI" id="CHEBI:60240"/>
    </cofactor>
</comment>
<keyword evidence="6" id="KW-0963">Cytoplasm</keyword>
<reference evidence="7 10" key="3">
    <citation type="journal article" date="2019" name="Nat. Med.">
        <title>A library of human gut bacterial isolates paired with longitudinal multiomics data enables mechanistic microbiome research.</title>
        <authorList>
            <person name="Poyet M."/>
            <person name="Groussin M."/>
            <person name="Gibbons S.M."/>
            <person name="Avila-Pacheco J."/>
            <person name="Jiang X."/>
            <person name="Kearney S.M."/>
            <person name="Perrotta A.R."/>
            <person name="Berdy B."/>
            <person name="Zhao S."/>
            <person name="Lieberman T.D."/>
            <person name="Swanson P.K."/>
            <person name="Smith M."/>
            <person name="Roesemann S."/>
            <person name="Alexander J.E."/>
            <person name="Rich S.A."/>
            <person name="Livny J."/>
            <person name="Vlamakis H."/>
            <person name="Clish C."/>
            <person name="Bullock K."/>
            <person name="Deik A."/>
            <person name="Scott J."/>
            <person name="Pierce K.A."/>
            <person name="Xavier R.J."/>
            <person name="Alm E.J."/>
        </authorList>
    </citation>
    <scope>NUCLEOTIDE SEQUENCE [LARGE SCALE GENOMIC DNA]</scope>
    <source>
        <strain evidence="7 10">BIOML-A2</strain>
    </source>
</reference>
<dbReference type="InterPro" id="IPR017438">
    <property type="entry name" value="ATP-NAD_kinase_N"/>
</dbReference>
<sequence>MHSFFVIPNLDKPRTLKYTPEACQILADCGAEVWMPAYLREKVHLPGVRFVESAVGYDWCDCILCVGGDGTLVHQAKHAIHHNKPIIGINTGRLGFLACIDCHRLDLLKQLVADDYAIQERMALDAVITQGGSKRCYTAINDVVVTGGTVSRLLDLDIWCGEEQVINYRADGVIVSTPTGSTAYALSAGGPVIDPAIDTLEMTPICPHSLFSRPILFSPESTLAIRQGARNQNDVYVTIDGEHSVKIGGGDQILIRRADKKVKFVLLDRSGFFKVIKAKFIERGD</sequence>
<dbReference type="Pfam" id="PF20143">
    <property type="entry name" value="NAD_kinase_C"/>
    <property type="match status" value="1"/>
</dbReference>
<dbReference type="SUPFAM" id="SSF111331">
    <property type="entry name" value="NAD kinase/diacylglycerol kinase-like"/>
    <property type="match status" value="1"/>
</dbReference>
<keyword evidence="2 6" id="KW-0418">Kinase</keyword>
<comment type="caution">
    <text evidence="8">The sequence shown here is derived from an EMBL/GenBank/DDBJ whole genome shotgun (WGS) entry which is preliminary data.</text>
</comment>
<comment type="similarity">
    <text evidence="6">Belongs to the NAD kinase family.</text>
</comment>
<accession>A0AAQ1MBN6</accession>
<evidence type="ECO:0000256" key="3">
    <source>
        <dbReference type="ARBA" id="ARBA00022857"/>
    </source>
</evidence>
<comment type="subcellular location">
    <subcellularLocation>
        <location evidence="6">Cytoplasm</location>
    </subcellularLocation>
</comment>
<dbReference type="PANTHER" id="PTHR20275:SF0">
    <property type="entry name" value="NAD KINASE"/>
    <property type="match status" value="1"/>
</dbReference>
<dbReference type="EMBL" id="FQVY01000001">
    <property type="protein sequence ID" value="SHF76274.1"/>
    <property type="molecule type" value="Genomic_DNA"/>
</dbReference>
<reference evidence="8" key="2">
    <citation type="submission" date="2016-11" db="EMBL/GenBank/DDBJ databases">
        <authorList>
            <person name="Varghese N."/>
            <person name="Submissions S."/>
        </authorList>
    </citation>
    <scope>NUCLEOTIDE SEQUENCE</scope>
    <source>
        <strain evidence="8">DSM 4029</strain>
    </source>
</reference>
<keyword evidence="1 6" id="KW-0808">Transferase</keyword>
<keyword evidence="3 6" id="KW-0521">NADP</keyword>
<dbReference type="GO" id="GO:0051287">
    <property type="term" value="F:NAD binding"/>
    <property type="evidence" value="ECO:0007669"/>
    <property type="project" value="UniProtKB-ARBA"/>
</dbReference>
<evidence type="ECO:0000256" key="5">
    <source>
        <dbReference type="ARBA" id="ARBA00047925"/>
    </source>
</evidence>
<feature type="binding site" evidence="6">
    <location>
        <begin position="141"/>
        <end position="142"/>
    </location>
    <ligand>
        <name>NAD(+)</name>
        <dbReference type="ChEBI" id="CHEBI:57540"/>
    </ligand>
</feature>
<dbReference type="InterPro" id="IPR016064">
    <property type="entry name" value="NAD/diacylglycerol_kinase_sf"/>
</dbReference>
<keyword evidence="6" id="KW-0547">Nucleotide-binding</keyword>
<dbReference type="Pfam" id="PF01513">
    <property type="entry name" value="NAD_kinase"/>
    <property type="match status" value="1"/>
</dbReference>
<comment type="function">
    <text evidence="6">Involved in the regulation of the intracellular balance of NAD and NADP, and is a key enzyme in the biosynthesis of NADP. Catalyzes specifically the phosphorylation on 2'-hydroxyl of the adenosine moiety of NAD to yield NADP.</text>
</comment>
<dbReference type="Proteomes" id="UP000474718">
    <property type="component" value="Unassembled WGS sequence"/>
</dbReference>
<evidence type="ECO:0000256" key="4">
    <source>
        <dbReference type="ARBA" id="ARBA00023027"/>
    </source>
</evidence>
<dbReference type="GO" id="GO:0005524">
    <property type="term" value="F:ATP binding"/>
    <property type="evidence" value="ECO:0007669"/>
    <property type="project" value="UniProtKB-KW"/>
</dbReference>
<dbReference type="EC" id="2.7.1.23" evidence="6"/>
<feature type="binding site" evidence="6">
    <location>
        <position position="152"/>
    </location>
    <ligand>
        <name>NAD(+)</name>
        <dbReference type="ChEBI" id="CHEBI:57540"/>
    </ligand>
</feature>
<gene>
    <name evidence="6" type="primary">nadK</name>
    <name evidence="7" type="ORF">GT747_06960</name>
    <name evidence="8" type="ORF">SAMN05444424_0596</name>
</gene>
<dbReference type="PANTHER" id="PTHR20275">
    <property type="entry name" value="NAD KINASE"/>
    <property type="match status" value="1"/>
</dbReference>
<dbReference type="InterPro" id="IPR017437">
    <property type="entry name" value="ATP-NAD_kinase_PpnK-typ_C"/>
</dbReference>
<feature type="binding site" evidence="6">
    <location>
        <position position="74"/>
    </location>
    <ligand>
        <name>NAD(+)</name>
        <dbReference type="ChEBI" id="CHEBI:57540"/>
    </ligand>
</feature>
<feature type="binding site" evidence="6">
    <location>
        <position position="169"/>
    </location>
    <ligand>
        <name>NAD(+)</name>
        <dbReference type="ChEBI" id="CHEBI:57540"/>
    </ligand>
</feature>
<name>A0AAQ1MBN6_9FIRM</name>
<keyword evidence="10" id="KW-1185">Reference proteome</keyword>
<protein>
    <recommendedName>
        <fullName evidence="6">NAD kinase</fullName>
        <ecNumber evidence="6">2.7.1.23</ecNumber>
    </recommendedName>
    <alternativeName>
        <fullName evidence="6">ATP-dependent NAD kinase</fullName>
    </alternativeName>
</protein>
<reference evidence="9" key="1">
    <citation type="submission" date="2016-11" db="EMBL/GenBank/DDBJ databases">
        <authorList>
            <person name="Jaros S."/>
            <person name="Januszkiewicz K."/>
            <person name="Wedrychowicz H."/>
        </authorList>
    </citation>
    <scope>NUCLEOTIDE SEQUENCE [LARGE SCALE GENOMIC DNA]</scope>
    <source>
        <strain evidence="9">DSM 4029</strain>
    </source>
</reference>
<dbReference type="GO" id="GO:0003951">
    <property type="term" value="F:NAD+ kinase activity"/>
    <property type="evidence" value="ECO:0007669"/>
    <property type="project" value="UniProtKB-UniRule"/>
</dbReference>
<dbReference type="GO" id="GO:0019674">
    <property type="term" value="P:NAD+ metabolic process"/>
    <property type="evidence" value="ECO:0007669"/>
    <property type="project" value="InterPro"/>
</dbReference>
<dbReference type="AlphaFoldDB" id="A0AAQ1MBN6"/>
<dbReference type="GO" id="GO:0046872">
    <property type="term" value="F:metal ion binding"/>
    <property type="evidence" value="ECO:0007669"/>
    <property type="project" value="UniProtKB-UniRule"/>
</dbReference>
<dbReference type="Gene3D" id="3.40.50.10330">
    <property type="entry name" value="Probable inorganic polyphosphate/atp-NAD kinase, domain 1"/>
    <property type="match status" value="1"/>
</dbReference>
<dbReference type="Gene3D" id="2.60.200.30">
    <property type="entry name" value="Probable inorganic polyphosphate/atp-NAD kinase, domain 2"/>
    <property type="match status" value="1"/>
</dbReference>
<organism evidence="8 9">
    <name type="scientific">Bittarella massiliensis</name>
    <name type="common">ex Durand et al. 2017</name>
    <dbReference type="NCBI Taxonomy" id="1720313"/>
    <lineage>
        <taxon>Bacteria</taxon>
        <taxon>Bacillati</taxon>
        <taxon>Bacillota</taxon>
        <taxon>Clostridia</taxon>
        <taxon>Eubacteriales</taxon>
        <taxon>Oscillospiraceae</taxon>
        <taxon>Bittarella (ex Durand et al. 2017)</taxon>
    </lineage>
</organism>
<evidence type="ECO:0000313" key="9">
    <source>
        <dbReference type="Proteomes" id="UP000184089"/>
    </source>
</evidence>
<evidence type="ECO:0000313" key="7">
    <source>
        <dbReference type="EMBL" id="MZL69497.1"/>
    </source>
</evidence>
<dbReference type="EMBL" id="WWVX01000004">
    <property type="protein sequence ID" value="MZL69497.1"/>
    <property type="molecule type" value="Genomic_DNA"/>
</dbReference>
<dbReference type="GO" id="GO:0005737">
    <property type="term" value="C:cytoplasm"/>
    <property type="evidence" value="ECO:0007669"/>
    <property type="project" value="UniProtKB-SubCell"/>
</dbReference>